<reference evidence="7 8" key="1">
    <citation type="submission" date="2016-07" db="EMBL/GenBank/DDBJ databases">
        <title>Caryophanon tenue genome sequencing.</title>
        <authorList>
            <person name="Verma A."/>
            <person name="Pal Y."/>
            <person name="Krishnamurthi S."/>
        </authorList>
    </citation>
    <scope>NUCLEOTIDE SEQUENCE [LARGE SCALE GENOMIC DNA]</scope>
    <source>
        <strain evidence="7 8">DSM 14152</strain>
    </source>
</reference>
<keyword evidence="5 6" id="KW-0472">Membrane</keyword>
<feature type="transmembrane region" description="Helical" evidence="6">
    <location>
        <begin position="238"/>
        <end position="256"/>
    </location>
</feature>
<feature type="transmembrane region" description="Helical" evidence="6">
    <location>
        <begin position="293"/>
        <end position="311"/>
    </location>
</feature>
<evidence type="ECO:0000313" key="8">
    <source>
        <dbReference type="Proteomes" id="UP000093199"/>
    </source>
</evidence>
<dbReference type="GO" id="GO:0005886">
    <property type="term" value="C:plasma membrane"/>
    <property type="evidence" value="ECO:0007669"/>
    <property type="project" value="UniProtKB-SubCell"/>
</dbReference>
<evidence type="ECO:0000256" key="3">
    <source>
        <dbReference type="ARBA" id="ARBA00022692"/>
    </source>
</evidence>
<organism evidence="7 8">
    <name type="scientific">Caryophanon tenue</name>
    <dbReference type="NCBI Taxonomy" id="33978"/>
    <lineage>
        <taxon>Bacteria</taxon>
        <taxon>Bacillati</taxon>
        <taxon>Bacillota</taxon>
        <taxon>Bacilli</taxon>
        <taxon>Bacillales</taxon>
        <taxon>Caryophanaceae</taxon>
        <taxon>Caryophanon</taxon>
    </lineage>
</organism>
<dbReference type="GO" id="GO:0022857">
    <property type="term" value="F:transmembrane transporter activity"/>
    <property type="evidence" value="ECO:0007669"/>
    <property type="project" value="InterPro"/>
</dbReference>
<accession>A0A1C0YKP7</accession>
<feature type="transmembrane region" description="Helical" evidence="6">
    <location>
        <begin position="263"/>
        <end position="281"/>
    </location>
</feature>
<keyword evidence="3 6" id="KW-0812">Transmembrane</keyword>
<comment type="subcellular location">
    <subcellularLocation>
        <location evidence="1">Cell membrane</location>
        <topology evidence="1">Multi-pass membrane protein</topology>
    </subcellularLocation>
</comment>
<evidence type="ECO:0000256" key="5">
    <source>
        <dbReference type="ARBA" id="ARBA00023136"/>
    </source>
</evidence>
<dbReference type="OrthoDB" id="9792579at2"/>
<evidence type="ECO:0000313" key="7">
    <source>
        <dbReference type="EMBL" id="OCS87730.1"/>
    </source>
</evidence>
<evidence type="ECO:0000256" key="1">
    <source>
        <dbReference type="ARBA" id="ARBA00004651"/>
    </source>
</evidence>
<feature type="transmembrane region" description="Helical" evidence="6">
    <location>
        <begin position="67"/>
        <end position="93"/>
    </location>
</feature>
<dbReference type="PANTHER" id="PTHR43370:SF1">
    <property type="entry name" value="GUANOSINE ABC TRANSPORTER PERMEASE PROTEIN NUPQ"/>
    <property type="match status" value="1"/>
</dbReference>
<dbReference type="RefSeq" id="WP_066543473.1">
    <property type="nucleotide sequence ID" value="NZ_MASJ01000003.1"/>
</dbReference>
<dbReference type="CDD" id="cd06580">
    <property type="entry name" value="TM_PBP1_transp_TpRbsC_like"/>
    <property type="match status" value="1"/>
</dbReference>
<feature type="transmembrane region" description="Helical" evidence="6">
    <location>
        <begin position="7"/>
        <end position="30"/>
    </location>
</feature>
<dbReference type="PANTHER" id="PTHR43370">
    <property type="entry name" value="SUGAR ABC TRANSPORTER INTEGRAL MEMBRANE PROTEIN-RELATED"/>
    <property type="match status" value="1"/>
</dbReference>
<name>A0A1C0YKP7_9BACL</name>
<feature type="transmembrane region" description="Helical" evidence="6">
    <location>
        <begin position="36"/>
        <end position="55"/>
    </location>
</feature>
<feature type="transmembrane region" description="Helical" evidence="6">
    <location>
        <begin position="163"/>
        <end position="182"/>
    </location>
</feature>
<dbReference type="Pfam" id="PF02653">
    <property type="entry name" value="BPD_transp_2"/>
    <property type="match status" value="1"/>
</dbReference>
<feature type="transmembrane region" description="Helical" evidence="6">
    <location>
        <begin position="99"/>
        <end position="120"/>
    </location>
</feature>
<dbReference type="EMBL" id="MASJ01000003">
    <property type="protein sequence ID" value="OCS87730.1"/>
    <property type="molecule type" value="Genomic_DNA"/>
</dbReference>
<gene>
    <name evidence="7" type="ORF">A6M13_10545</name>
</gene>
<proteinExistence type="predicted"/>
<comment type="caution">
    <text evidence="7">The sequence shown here is derived from an EMBL/GenBank/DDBJ whole genome shotgun (WGS) entry which is preliminary data.</text>
</comment>
<dbReference type="AlphaFoldDB" id="A0A1C0YKP7"/>
<keyword evidence="8" id="KW-1185">Reference proteome</keyword>
<evidence type="ECO:0000256" key="4">
    <source>
        <dbReference type="ARBA" id="ARBA00022989"/>
    </source>
</evidence>
<dbReference type="InterPro" id="IPR001851">
    <property type="entry name" value="ABC_transp_permease"/>
</dbReference>
<evidence type="ECO:0000256" key="2">
    <source>
        <dbReference type="ARBA" id="ARBA00022475"/>
    </source>
</evidence>
<protein>
    <submittedName>
        <fullName evidence="7">Sugar ABC transporter permease</fullName>
    </submittedName>
</protein>
<sequence length="329" mass="34542">MSALEILYFIIPSAILYATPLIFTAIGGVFSERAGVVNIGLEGIMVVGAFTGIYVNLEYGPSMGASVIWLAILAALVAGAVFSILLAVAAVSFRADQTVTGVALNMLGGAVTIFLVKLIYQKGQTDIISNPIRRFSMDGIEIWGINWFPLANIPFFGPLLFQNVYSTSILAFAVAIGAWLIIYKTPFGLRLRAVGEHPMAADTMGVNVAKMRYIAVLISGALGGIGGAVYAQTITLDFSASTIAGQGFMAIAALIFGKWNPLGALGAALFFGVAQTLSIAGNQIPVIQDIPAVYLQILPYVLTILALAGFIGKATAPKASGVPYIKGKR</sequence>
<dbReference type="Proteomes" id="UP000093199">
    <property type="component" value="Unassembled WGS sequence"/>
</dbReference>
<feature type="transmembrane region" description="Helical" evidence="6">
    <location>
        <begin position="213"/>
        <end position="232"/>
    </location>
</feature>
<keyword evidence="4 6" id="KW-1133">Transmembrane helix</keyword>
<feature type="transmembrane region" description="Helical" evidence="6">
    <location>
        <begin position="140"/>
        <end position="157"/>
    </location>
</feature>
<evidence type="ECO:0000256" key="6">
    <source>
        <dbReference type="SAM" id="Phobius"/>
    </source>
</evidence>
<dbReference type="STRING" id="33978.A6M13_10545"/>
<keyword evidence="2" id="KW-1003">Cell membrane</keyword>